<dbReference type="InterPro" id="IPR037066">
    <property type="entry name" value="Plug_dom_sf"/>
</dbReference>
<keyword evidence="8 15" id="KW-0675">Receptor</keyword>
<dbReference type="Gene3D" id="2.40.170.20">
    <property type="entry name" value="TonB-dependent receptor, beta-barrel domain"/>
    <property type="match status" value="1"/>
</dbReference>
<keyword evidence="7 10" id="KW-0472">Membrane</keyword>
<evidence type="ECO:0000313" key="15">
    <source>
        <dbReference type="EMBL" id="VEN74599.1"/>
    </source>
</evidence>
<dbReference type="InterPro" id="IPR036942">
    <property type="entry name" value="Beta-barrel_TonB_sf"/>
</dbReference>
<evidence type="ECO:0000259" key="13">
    <source>
        <dbReference type="Pfam" id="PF00593"/>
    </source>
</evidence>
<evidence type="ECO:0000256" key="4">
    <source>
        <dbReference type="ARBA" id="ARBA00022692"/>
    </source>
</evidence>
<dbReference type="EMBL" id="CAACVI010000034">
    <property type="protein sequence ID" value="VEN74599.1"/>
    <property type="molecule type" value="Genomic_DNA"/>
</dbReference>
<evidence type="ECO:0000256" key="5">
    <source>
        <dbReference type="ARBA" id="ARBA00022729"/>
    </source>
</evidence>
<dbReference type="PROSITE" id="PS52016">
    <property type="entry name" value="TONB_DEPENDENT_REC_3"/>
    <property type="match status" value="1"/>
</dbReference>
<evidence type="ECO:0000256" key="7">
    <source>
        <dbReference type="ARBA" id="ARBA00023136"/>
    </source>
</evidence>
<organism evidence="15">
    <name type="scientific">uncultured Desulfobacteraceae bacterium</name>
    <dbReference type="NCBI Taxonomy" id="218296"/>
    <lineage>
        <taxon>Bacteria</taxon>
        <taxon>Pseudomonadati</taxon>
        <taxon>Thermodesulfobacteriota</taxon>
        <taxon>Desulfobacteria</taxon>
        <taxon>Desulfobacterales</taxon>
        <taxon>Desulfobacteraceae</taxon>
        <taxon>environmental samples</taxon>
    </lineage>
</organism>
<dbReference type="GO" id="GO:0009279">
    <property type="term" value="C:cell outer membrane"/>
    <property type="evidence" value="ECO:0007669"/>
    <property type="project" value="UniProtKB-SubCell"/>
</dbReference>
<accession>A0A484HH56</accession>
<dbReference type="GO" id="GO:0044718">
    <property type="term" value="P:siderophore transmembrane transport"/>
    <property type="evidence" value="ECO:0007669"/>
    <property type="project" value="TreeGrafter"/>
</dbReference>
<keyword evidence="3 10" id="KW-1134">Transmembrane beta strand</keyword>
<keyword evidence="2 10" id="KW-0813">Transport</keyword>
<protein>
    <submittedName>
        <fullName evidence="15">TonB-dependent receptor plug</fullName>
    </submittedName>
</protein>
<keyword evidence="6 11" id="KW-0798">TonB box</keyword>
<keyword evidence="9 10" id="KW-0998">Cell outer membrane</keyword>
<dbReference type="Gene3D" id="2.170.130.10">
    <property type="entry name" value="TonB-dependent receptor, plug domain"/>
    <property type="match status" value="1"/>
</dbReference>
<feature type="domain" description="TonB-dependent receptor plug" evidence="14">
    <location>
        <begin position="50"/>
        <end position="156"/>
    </location>
</feature>
<dbReference type="Pfam" id="PF00593">
    <property type="entry name" value="TonB_dep_Rec_b-barrel"/>
    <property type="match status" value="1"/>
</dbReference>
<evidence type="ECO:0000259" key="14">
    <source>
        <dbReference type="Pfam" id="PF07715"/>
    </source>
</evidence>
<evidence type="ECO:0000256" key="3">
    <source>
        <dbReference type="ARBA" id="ARBA00022452"/>
    </source>
</evidence>
<comment type="subcellular location">
    <subcellularLocation>
        <location evidence="1 10">Cell outer membrane</location>
        <topology evidence="1 10">Multi-pass membrane protein</topology>
    </subcellularLocation>
</comment>
<evidence type="ECO:0000256" key="10">
    <source>
        <dbReference type="PROSITE-ProRule" id="PRU01360"/>
    </source>
</evidence>
<dbReference type="InterPro" id="IPR039426">
    <property type="entry name" value="TonB-dep_rcpt-like"/>
</dbReference>
<comment type="similarity">
    <text evidence="10 11">Belongs to the TonB-dependent receptor family.</text>
</comment>
<evidence type="ECO:0000256" key="1">
    <source>
        <dbReference type="ARBA" id="ARBA00004571"/>
    </source>
</evidence>
<dbReference type="InterPro" id="IPR000531">
    <property type="entry name" value="Beta-barrel_TonB"/>
</dbReference>
<gene>
    <name evidence="15" type="ORF">EPICR_40184</name>
</gene>
<keyword evidence="5 12" id="KW-0732">Signal</keyword>
<evidence type="ECO:0000256" key="6">
    <source>
        <dbReference type="ARBA" id="ARBA00023077"/>
    </source>
</evidence>
<evidence type="ECO:0000256" key="2">
    <source>
        <dbReference type="ARBA" id="ARBA00022448"/>
    </source>
</evidence>
<feature type="chain" id="PRO_5019762582" evidence="12">
    <location>
        <begin position="23"/>
        <end position="687"/>
    </location>
</feature>
<evidence type="ECO:0000256" key="11">
    <source>
        <dbReference type="RuleBase" id="RU003357"/>
    </source>
</evidence>
<dbReference type="PANTHER" id="PTHR30069:SF29">
    <property type="entry name" value="HEMOGLOBIN AND HEMOGLOBIN-HAPTOGLOBIN-BINDING PROTEIN 1-RELATED"/>
    <property type="match status" value="1"/>
</dbReference>
<dbReference type="Pfam" id="PF07715">
    <property type="entry name" value="Plug"/>
    <property type="match status" value="1"/>
</dbReference>
<dbReference type="PANTHER" id="PTHR30069">
    <property type="entry name" value="TONB-DEPENDENT OUTER MEMBRANE RECEPTOR"/>
    <property type="match status" value="1"/>
</dbReference>
<keyword evidence="4 10" id="KW-0812">Transmembrane</keyword>
<name>A0A484HH56_9BACT</name>
<dbReference type="SUPFAM" id="SSF56935">
    <property type="entry name" value="Porins"/>
    <property type="match status" value="1"/>
</dbReference>
<proteinExistence type="inferred from homology"/>
<evidence type="ECO:0000256" key="12">
    <source>
        <dbReference type="SAM" id="SignalP"/>
    </source>
</evidence>
<evidence type="ECO:0000256" key="8">
    <source>
        <dbReference type="ARBA" id="ARBA00023170"/>
    </source>
</evidence>
<dbReference type="CDD" id="cd01347">
    <property type="entry name" value="ligand_gated_channel"/>
    <property type="match status" value="1"/>
</dbReference>
<dbReference type="InterPro" id="IPR012910">
    <property type="entry name" value="Plug_dom"/>
</dbReference>
<dbReference type="AlphaFoldDB" id="A0A484HH56"/>
<dbReference type="GO" id="GO:0015344">
    <property type="term" value="F:siderophore uptake transmembrane transporter activity"/>
    <property type="evidence" value="ECO:0007669"/>
    <property type="project" value="TreeGrafter"/>
</dbReference>
<reference evidence="15" key="1">
    <citation type="submission" date="2019-01" db="EMBL/GenBank/DDBJ databases">
        <authorList>
            <consortium name="Genoscope - CEA"/>
            <person name="William W."/>
        </authorList>
    </citation>
    <scope>NUCLEOTIDE SEQUENCE</scope>
    <source>
        <strain evidence="15">CR-1</strain>
    </source>
</reference>
<feature type="signal peptide" evidence="12">
    <location>
        <begin position="1"/>
        <end position="22"/>
    </location>
</feature>
<sequence>MLKKTMMVFALAFFLAGGEGLADGGSKKDDGDIKTLDAIVVTATKTKEKRKDIPNSVIVKDAFDIEQSPASGLGALLAGEPGVDWRSYGDYGGAAQELHIRGMGGSEVQVLVNGISVNSPSLGTADISGINLDNIERIEVVKGSGSLLYGSGAMGGSVNIITKGPERDHPLLKVTAGFGENGAYRLSADQGMFISKNTGWHLSVGRRETDGHRNNGRLTQNDLSLKLTHEQDDIFNVSLYGNYISRLYGNPGIQPPPEANLVFNEVNGEPFYDDESASLKDEGKSVDKRLSLTVDAKPKKWLGIHVRGHWSDMESDDQKWENASTWGSQAGESKKTRVDNRVFGAEVNFEIEPRLETKILIGADIKDHVWKTRGVDFNASGLATGESLNSASIKTRGFFIEAQLRLNRYVKGLAGIRNERHEFFGRENLPLFGLIVNPMDNLALKINHGKHFKAPSPNDLFWPEDNFVRGNPDLKPQTGWHTNAVLEYEIPEKKLDISLSWFKWNIDDKITWAKNPNFPGPFGEDKWTPSNLNKSRGTGWELGLRYNPLDSLGLSLACTLTDAEDETPDLTRQAQYVPEYSFKTGLAYRNDLGISLAVDIRLVGEREYYKKDTDKEPSHVLEEYATVDMKVDYRFNDHWTFSVSADNLFDKDYGVYMGSFADGSGKLVYGYYPGAGRSVRTSLSYKY</sequence>
<feature type="domain" description="TonB-dependent receptor-like beta-barrel" evidence="13">
    <location>
        <begin position="257"/>
        <end position="648"/>
    </location>
</feature>
<evidence type="ECO:0000256" key="9">
    <source>
        <dbReference type="ARBA" id="ARBA00023237"/>
    </source>
</evidence>